<dbReference type="Gene3D" id="3.30.1240.10">
    <property type="match status" value="1"/>
</dbReference>
<dbReference type="GO" id="GO:0000287">
    <property type="term" value="F:magnesium ion binding"/>
    <property type="evidence" value="ECO:0007669"/>
    <property type="project" value="TreeGrafter"/>
</dbReference>
<dbReference type="GO" id="GO:0016791">
    <property type="term" value="F:phosphatase activity"/>
    <property type="evidence" value="ECO:0007669"/>
    <property type="project" value="UniProtKB-ARBA"/>
</dbReference>
<dbReference type="InterPro" id="IPR006379">
    <property type="entry name" value="HAD-SF_hydro_IIB"/>
</dbReference>
<dbReference type="OrthoDB" id="9790031at2"/>
<evidence type="ECO:0008006" key="3">
    <source>
        <dbReference type="Google" id="ProtNLM"/>
    </source>
</evidence>
<dbReference type="EMBL" id="FNYK01000024">
    <property type="protein sequence ID" value="SEI78767.1"/>
    <property type="molecule type" value="Genomic_DNA"/>
</dbReference>
<dbReference type="eggNOG" id="COG0561">
    <property type="taxonomic scope" value="Bacteria"/>
</dbReference>
<accession>A0A1H6TNL0</accession>
<sequence length="265" mass="30358">MKALFFDIDGTLIDPNIGIMHVPESVKTELQRLKNLGHKLFIATGRPKAMLNEDLLSLPMDGYILYNGGVIEVEDKVIYENKMDYELAKATCDMLEKLGSDYMLETAHHIYINPSFHELYDFFKELGMEKMFSLDFDRDEVLHRTIKVEANVKHQDYDLLEHHLEHDFGYMIKNDEHGSDHCFEFYSPTISKALAIERVLNYYQIPKKQSYGFGDGDNDIEMFNYVKHSIAMGNASAEVMAAADITTDTIENDGLAKILKVLIPS</sequence>
<dbReference type="InterPro" id="IPR000150">
    <property type="entry name" value="Cof"/>
</dbReference>
<dbReference type="PANTHER" id="PTHR10000:SF25">
    <property type="entry name" value="PHOSPHATASE YKRA-RELATED"/>
    <property type="match status" value="1"/>
</dbReference>
<dbReference type="Gene3D" id="3.40.50.1000">
    <property type="entry name" value="HAD superfamily/HAD-like"/>
    <property type="match status" value="1"/>
</dbReference>
<keyword evidence="2" id="KW-1185">Reference proteome</keyword>
<reference evidence="2" key="1">
    <citation type="submission" date="2016-10" db="EMBL/GenBank/DDBJ databases">
        <authorList>
            <person name="Varghese N."/>
        </authorList>
    </citation>
    <scope>NUCLEOTIDE SEQUENCE [LARGE SCALE GENOMIC DNA]</scope>
    <source>
        <strain evidence="2">DSM 20406</strain>
    </source>
</reference>
<dbReference type="PROSITE" id="PS01229">
    <property type="entry name" value="COF_2"/>
    <property type="match status" value="1"/>
</dbReference>
<dbReference type="SFLD" id="SFLDG01140">
    <property type="entry name" value="C2.B:_Phosphomannomutase_and_P"/>
    <property type="match status" value="1"/>
</dbReference>
<proteinExistence type="predicted"/>
<dbReference type="GO" id="GO:0005829">
    <property type="term" value="C:cytosol"/>
    <property type="evidence" value="ECO:0007669"/>
    <property type="project" value="TreeGrafter"/>
</dbReference>
<dbReference type="SUPFAM" id="SSF56784">
    <property type="entry name" value="HAD-like"/>
    <property type="match status" value="1"/>
</dbReference>
<name>A0A1H6TNL0_9FIRM</name>
<dbReference type="InterPro" id="IPR036412">
    <property type="entry name" value="HAD-like_sf"/>
</dbReference>
<evidence type="ECO:0000313" key="1">
    <source>
        <dbReference type="EMBL" id="SEI78767.1"/>
    </source>
</evidence>
<evidence type="ECO:0000313" key="2">
    <source>
        <dbReference type="Proteomes" id="UP000183028"/>
    </source>
</evidence>
<dbReference type="InterPro" id="IPR023214">
    <property type="entry name" value="HAD_sf"/>
</dbReference>
<dbReference type="NCBIfam" id="TIGR00099">
    <property type="entry name" value="Cof-subfamily"/>
    <property type="match status" value="1"/>
</dbReference>
<dbReference type="SFLD" id="SFLDS00003">
    <property type="entry name" value="Haloacid_Dehalogenase"/>
    <property type="match status" value="1"/>
</dbReference>
<protein>
    <recommendedName>
        <fullName evidence="3">Haloacid dehalogenase-like hydrolase</fullName>
    </recommendedName>
</protein>
<dbReference type="Proteomes" id="UP000183028">
    <property type="component" value="Unassembled WGS sequence"/>
</dbReference>
<dbReference type="NCBIfam" id="TIGR01484">
    <property type="entry name" value="HAD-SF-IIB"/>
    <property type="match status" value="1"/>
</dbReference>
<dbReference type="STRING" id="322505.SAMN04487836_12218"/>
<dbReference type="AlphaFoldDB" id="A0A1H6TNL0"/>
<dbReference type="PANTHER" id="PTHR10000">
    <property type="entry name" value="PHOSPHOSERINE PHOSPHATASE"/>
    <property type="match status" value="1"/>
</dbReference>
<organism evidence="1 2">
    <name type="scientific">Sharpea azabuensis</name>
    <dbReference type="NCBI Taxonomy" id="322505"/>
    <lineage>
        <taxon>Bacteria</taxon>
        <taxon>Bacillati</taxon>
        <taxon>Bacillota</taxon>
        <taxon>Erysipelotrichia</taxon>
        <taxon>Erysipelotrichales</taxon>
        <taxon>Coprobacillaceae</taxon>
        <taxon>Sharpea</taxon>
    </lineage>
</organism>
<dbReference type="RefSeq" id="WP_074732058.1">
    <property type="nucleotide sequence ID" value="NZ_CACZLD010000008.1"/>
</dbReference>
<gene>
    <name evidence="1" type="ORF">SAMN04487834_102414</name>
</gene>
<dbReference type="Pfam" id="PF08282">
    <property type="entry name" value="Hydrolase_3"/>
    <property type="match status" value="1"/>
</dbReference>